<protein>
    <recommendedName>
        <fullName evidence="2">Lipoprotein</fullName>
    </recommendedName>
</protein>
<evidence type="ECO:0008006" key="2">
    <source>
        <dbReference type="Google" id="ProtNLM"/>
    </source>
</evidence>
<gene>
    <name evidence="1" type="ORF">MNBD_IGNAVI01-1873</name>
</gene>
<accession>A0A3B1BSK7</accession>
<dbReference type="AlphaFoldDB" id="A0A3B1BSK7"/>
<dbReference type="PROSITE" id="PS51257">
    <property type="entry name" value="PROKAR_LIPOPROTEIN"/>
    <property type="match status" value="1"/>
</dbReference>
<sequence length="233" mass="26955">MHLQRTLSFILLLPFFISCDSSTETEAPIPYMSLHVGDVRQYFSEKDSVYDTWYIVGETHRTDGQKVFIGTNEFGSLEDTARYFYYFIRDGYFYSTEIDTNSEGWDLPGNPYVEQRLGKTFPKDGDKWIHIDGNKKEQYFTAKYIGSKSTPAKDFKNVYGFQLDSILTVYYAEGFGHIGISFLEKNISILVNYVKVNGKEYGEYIPQDQLPKRTSSTNEAMKTEYGFLGERLD</sequence>
<proteinExistence type="predicted"/>
<name>A0A3B1BSK7_9ZZZZ</name>
<evidence type="ECO:0000313" key="1">
    <source>
        <dbReference type="EMBL" id="VAX21286.1"/>
    </source>
</evidence>
<reference evidence="1" key="1">
    <citation type="submission" date="2018-06" db="EMBL/GenBank/DDBJ databases">
        <authorList>
            <person name="Zhirakovskaya E."/>
        </authorList>
    </citation>
    <scope>NUCLEOTIDE SEQUENCE</scope>
</reference>
<dbReference type="EMBL" id="UOGD01000193">
    <property type="protein sequence ID" value="VAX21286.1"/>
    <property type="molecule type" value="Genomic_DNA"/>
</dbReference>
<organism evidence="1">
    <name type="scientific">hydrothermal vent metagenome</name>
    <dbReference type="NCBI Taxonomy" id="652676"/>
    <lineage>
        <taxon>unclassified sequences</taxon>
        <taxon>metagenomes</taxon>
        <taxon>ecological metagenomes</taxon>
    </lineage>
</organism>